<evidence type="ECO:0000256" key="1">
    <source>
        <dbReference type="SAM" id="MobiDB-lite"/>
    </source>
</evidence>
<reference evidence="2" key="1">
    <citation type="journal article" date="2019" name="Environ. Microbiol.">
        <title>Fungal ecological strategies reflected in gene transcription - a case study of two litter decomposers.</title>
        <authorList>
            <person name="Barbi F."/>
            <person name="Kohler A."/>
            <person name="Barry K."/>
            <person name="Baskaran P."/>
            <person name="Daum C."/>
            <person name="Fauchery L."/>
            <person name="Ihrmark K."/>
            <person name="Kuo A."/>
            <person name="LaButti K."/>
            <person name="Lipzen A."/>
            <person name="Morin E."/>
            <person name="Grigoriev I.V."/>
            <person name="Henrissat B."/>
            <person name="Lindahl B."/>
            <person name="Martin F."/>
        </authorList>
    </citation>
    <scope>NUCLEOTIDE SEQUENCE</scope>
    <source>
        <strain evidence="2">JB14</strain>
    </source>
</reference>
<evidence type="ECO:0000313" key="2">
    <source>
        <dbReference type="EMBL" id="KAE9387112.1"/>
    </source>
</evidence>
<dbReference type="Proteomes" id="UP000799118">
    <property type="component" value="Unassembled WGS sequence"/>
</dbReference>
<feature type="region of interest" description="Disordered" evidence="1">
    <location>
        <begin position="257"/>
        <end position="281"/>
    </location>
</feature>
<dbReference type="EMBL" id="ML769823">
    <property type="protein sequence ID" value="KAE9387112.1"/>
    <property type="molecule type" value="Genomic_DNA"/>
</dbReference>
<protein>
    <submittedName>
        <fullName evidence="2">Uncharacterized protein</fullName>
    </submittedName>
</protein>
<accession>A0A6A4GMW6</accession>
<gene>
    <name evidence="2" type="ORF">BT96DRAFT_948628</name>
</gene>
<keyword evidence="3" id="KW-1185">Reference proteome</keyword>
<name>A0A6A4GMW6_9AGAR</name>
<dbReference type="AlphaFoldDB" id="A0A6A4GMW6"/>
<evidence type="ECO:0000313" key="3">
    <source>
        <dbReference type="Proteomes" id="UP000799118"/>
    </source>
</evidence>
<proteinExistence type="predicted"/>
<organism evidence="2 3">
    <name type="scientific">Gymnopus androsaceus JB14</name>
    <dbReference type="NCBI Taxonomy" id="1447944"/>
    <lineage>
        <taxon>Eukaryota</taxon>
        <taxon>Fungi</taxon>
        <taxon>Dikarya</taxon>
        <taxon>Basidiomycota</taxon>
        <taxon>Agaricomycotina</taxon>
        <taxon>Agaricomycetes</taxon>
        <taxon>Agaricomycetidae</taxon>
        <taxon>Agaricales</taxon>
        <taxon>Marasmiineae</taxon>
        <taxon>Omphalotaceae</taxon>
        <taxon>Gymnopus</taxon>
    </lineage>
</organism>
<sequence length="281" mass="31725">MTQKRWIFRTLLQNLDFPQVYSRGDGLKLRCGNAPPPVETEVLPIRDRGRYTLPSQIEPTVQLKRKGAPNWFDSVSTQLEHICENFNLIVEVGNIFTIAQPLKGKDSYVFSHFNGNALGGVKQGYIIQRSIINVTCICPGVVNNSAVCKVKQCCFTLEVPAAITGAWLLTSNHPRTLRSELVYFYTGPPPLKEKRSLLVNIVHISSLLFYDGFAPHNFWMWYRVPLSIWKAWPFEGEPLLLNRFGMRIDIRGRNRVGGGDEDTGSVRETSGGEILLSDERG</sequence>